<dbReference type="EMBL" id="LNTC01000236">
    <property type="protein sequence ID" value="OQR40712.1"/>
    <property type="molecule type" value="Genomic_DNA"/>
</dbReference>
<feature type="non-terminal residue" evidence="3">
    <location>
        <position position="1"/>
    </location>
</feature>
<dbReference type="GO" id="GO:0016758">
    <property type="term" value="F:hexosyltransferase activity"/>
    <property type="evidence" value="ECO:0007669"/>
    <property type="project" value="InterPro"/>
</dbReference>
<name>A0A1V9V9N7_9BACT</name>
<evidence type="ECO:0000313" key="3">
    <source>
        <dbReference type="EMBL" id="OQR40712.1"/>
    </source>
</evidence>
<feature type="coiled-coil region" evidence="1">
    <location>
        <begin position="68"/>
        <end position="95"/>
    </location>
</feature>
<dbReference type="InterPro" id="IPR007235">
    <property type="entry name" value="Glyco_trans_28_C"/>
</dbReference>
<feature type="domain" description="Glycosyl transferase family 28 C-terminal" evidence="2">
    <location>
        <begin position="11"/>
        <end position="98"/>
    </location>
</feature>
<protein>
    <recommendedName>
        <fullName evidence="2">Glycosyl transferase family 28 C-terminal domain-containing protein</fullName>
    </recommendedName>
</protein>
<dbReference type="AlphaFoldDB" id="A0A1V9V9N7"/>
<comment type="caution">
    <text evidence="3">The sequence shown here is derived from an EMBL/GenBank/DDBJ whole genome shotgun (WGS) entry which is preliminary data.</text>
</comment>
<reference evidence="3 4" key="1">
    <citation type="submission" date="2017-04" db="EMBL/GenBank/DDBJ databases">
        <title>Accumulation and expression of multiple antibiotic resistance genes in Arcobacter cryaerophilus that thrives in sewage.</title>
        <authorList>
            <person name="Millar J.A."/>
            <person name="Raghavan R."/>
        </authorList>
    </citation>
    <scope>NUCLEOTIDE SEQUENCE [LARGE SCALE GENOMIC DNA]</scope>
    <source>
        <strain evidence="3 4">AZT-1</strain>
    </source>
</reference>
<evidence type="ECO:0000259" key="2">
    <source>
        <dbReference type="Pfam" id="PF04101"/>
    </source>
</evidence>
<accession>A0A1V9V9N7</accession>
<evidence type="ECO:0000313" key="4">
    <source>
        <dbReference type="Proteomes" id="UP000192599"/>
    </source>
</evidence>
<organism evidence="3 4">
    <name type="scientific">Aliarcobacter cryaerophilus</name>
    <dbReference type="NCBI Taxonomy" id="28198"/>
    <lineage>
        <taxon>Bacteria</taxon>
        <taxon>Pseudomonadati</taxon>
        <taxon>Campylobacterota</taxon>
        <taxon>Epsilonproteobacteria</taxon>
        <taxon>Campylobacterales</taxon>
        <taxon>Arcobacteraceae</taxon>
        <taxon>Aliarcobacter</taxon>
    </lineage>
</organism>
<proteinExistence type="predicted"/>
<sequence>NPHLKELRKNKNIELLVDSDNIAEVLSTKELVITASGGTLFEVLALKKDFINIEIVSNQNDITNFLEKKGVKTTIKAENLSLKELEKKIEYINKKDVYKKLDLKFSRDKLVKKILKEIK</sequence>
<gene>
    <name evidence="3" type="ORF">AS859_10020</name>
</gene>
<evidence type="ECO:0000256" key="1">
    <source>
        <dbReference type="SAM" id="Coils"/>
    </source>
</evidence>
<dbReference type="Pfam" id="PF04101">
    <property type="entry name" value="Glyco_tran_28_C"/>
    <property type="match status" value="1"/>
</dbReference>
<dbReference type="Gene3D" id="3.40.50.2000">
    <property type="entry name" value="Glycogen Phosphorylase B"/>
    <property type="match status" value="1"/>
</dbReference>
<keyword evidence="1" id="KW-0175">Coiled coil</keyword>
<dbReference type="Proteomes" id="UP000192599">
    <property type="component" value="Unassembled WGS sequence"/>
</dbReference>